<evidence type="ECO:0000313" key="2">
    <source>
        <dbReference type="EMBL" id="KAL3817079.1"/>
    </source>
</evidence>
<name>A0ABD3RXV7_9STRA</name>
<feature type="compositionally biased region" description="Polar residues" evidence="1">
    <location>
        <begin position="303"/>
        <end position="315"/>
    </location>
</feature>
<proteinExistence type="predicted"/>
<organism evidence="2 3">
    <name type="scientific">Cyclostephanos tholiformis</name>
    <dbReference type="NCBI Taxonomy" id="382380"/>
    <lineage>
        <taxon>Eukaryota</taxon>
        <taxon>Sar</taxon>
        <taxon>Stramenopiles</taxon>
        <taxon>Ochrophyta</taxon>
        <taxon>Bacillariophyta</taxon>
        <taxon>Coscinodiscophyceae</taxon>
        <taxon>Thalassiosirophycidae</taxon>
        <taxon>Stephanodiscales</taxon>
        <taxon>Stephanodiscaceae</taxon>
        <taxon>Cyclostephanos</taxon>
    </lineage>
</organism>
<evidence type="ECO:0000256" key="1">
    <source>
        <dbReference type="SAM" id="MobiDB-lite"/>
    </source>
</evidence>
<dbReference type="Proteomes" id="UP001530377">
    <property type="component" value="Unassembled WGS sequence"/>
</dbReference>
<sequence>MLFESTSYICTPDIHEALCCPSPIEDPCIICPNGTTVPDSIIPYASQGITLSCPDLIEYSKSFASSDDFCTPDADEALCCPPPAEDPCVICPNGATAADDYIPYPEIGTCAQLIEYSYLFESSDDWCTPDKDEAMCCPKAADNPCIVICPNGATAGEDFLPYGTSGSSQTCKELIDLAKNFETGSELCQLSEIDESLCCPTPAENPCEICPAGITVTEYAVNFGDFSMTCDVLIEQMAHFAIDSDFCFQFGPKYEEACCPSETGDAITFIPVEETTTAATTVVVPDGTDTEVSGEVTTTSSTLASLNQPSPVSSTDLNPDELADLDLEDLTVTTPPASSSSSSLVSKFAVFAFIPIASALHVIDFV</sequence>
<comment type="caution">
    <text evidence="2">The sequence shown here is derived from an EMBL/GenBank/DDBJ whole genome shotgun (WGS) entry which is preliminary data.</text>
</comment>
<dbReference type="AlphaFoldDB" id="A0ABD3RXV7"/>
<feature type="region of interest" description="Disordered" evidence="1">
    <location>
        <begin position="287"/>
        <end position="318"/>
    </location>
</feature>
<evidence type="ECO:0000313" key="3">
    <source>
        <dbReference type="Proteomes" id="UP001530377"/>
    </source>
</evidence>
<keyword evidence="3" id="KW-1185">Reference proteome</keyword>
<protein>
    <submittedName>
        <fullName evidence="2">Uncharacterized protein</fullName>
    </submittedName>
</protein>
<reference evidence="2 3" key="1">
    <citation type="submission" date="2024-10" db="EMBL/GenBank/DDBJ databases">
        <title>Updated reference genomes for cyclostephanoid diatoms.</title>
        <authorList>
            <person name="Roberts W.R."/>
            <person name="Alverson A.J."/>
        </authorList>
    </citation>
    <scope>NUCLEOTIDE SEQUENCE [LARGE SCALE GENOMIC DNA]</scope>
    <source>
        <strain evidence="2 3">AJA228-03</strain>
    </source>
</reference>
<accession>A0ABD3RXV7</accession>
<gene>
    <name evidence="2" type="ORF">ACHAXA_000129</name>
</gene>
<dbReference type="EMBL" id="JALLPB020000120">
    <property type="protein sequence ID" value="KAL3817079.1"/>
    <property type="molecule type" value="Genomic_DNA"/>
</dbReference>
<feature type="compositionally biased region" description="Low complexity" evidence="1">
    <location>
        <begin position="287"/>
        <end position="302"/>
    </location>
</feature>